<keyword evidence="8" id="KW-1185">Reference proteome</keyword>
<dbReference type="InterPro" id="IPR005337">
    <property type="entry name" value="RapZ-like"/>
</dbReference>
<dbReference type="PIRSF" id="PIRSF005052">
    <property type="entry name" value="P-loopkin"/>
    <property type="match status" value="1"/>
</dbReference>
<keyword evidence="2 4" id="KW-0067">ATP-binding</keyword>
<evidence type="ECO:0000256" key="4">
    <source>
        <dbReference type="HAMAP-Rule" id="MF_00636"/>
    </source>
</evidence>
<dbReference type="SUPFAM" id="SSF52540">
    <property type="entry name" value="P-loop containing nucleoside triphosphate hydrolases"/>
    <property type="match status" value="1"/>
</dbReference>
<feature type="domain" description="RapZ C-terminal" evidence="6">
    <location>
        <begin position="174"/>
        <end position="293"/>
    </location>
</feature>
<dbReference type="Proteomes" id="UP000321567">
    <property type="component" value="Unassembled WGS sequence"/>
</dbReference>
<dbReference type="OrthoDB" id="9784461at2"/>
<dbReference type="RefSeq" id="WP_147164447.1">
    <property type="nucleotide sequence ID" value="NZ_BJZO01000077.1"/>
</dbReference>
<dbReference type="EMBL" id="BJZO01000077">
    <property type="protein sequence ID" value="GEO82420.1"/>
    <property type="molecule type" value="Genomic_DNA"/>
</dbReference>
<dbReference type="HAMAP" id="MF_00636">
    <property type="entry name" value="RapZ_like"/>
    <property type="match status" value="1"/>
</dbReference>
<dbReference type="InterPro" id="IPR027417">
    <property type="entry name" value="P-loop_NTPase"/>
</dbReference>
<dbReference type="Pfam" id="PF03668">
    <property type="entry name" value="RapZ-like_N"/>
    <property type="match status" value="1"/>
</dbReference>
<evidence type="ECO:0000256" key="3">
    <source>
        <dbReference type="ARBA" id="ARBA00023134"/>
    </source>
</evidence>
<proteinExistence type="inferred from homology"/>
<dbReference type="AlphaFoldDB" id="A0A512HAK3"/>
<feature type="binding site" evidence="4">
    <location>
        <begin position="69"/>
        <end position="72"/>
    </location>
    <ligand>
        <name>GTP</name>
        <dbReference type="ChEBI" id="CHEBI:37565"/>
    </ligand>
</feature>
<keyword evidence="1 4" id="KW-0547">Nucleotide-binding</keyword>
<feature type="domain" description="RapZ-like N-terminal" evidence="5">
    <location>
        <begin position="16"/>
        <end position="166"/>
    </location>
</feature>
<protein>
    <submittedName>
        <fullName evidence="7">Nucleotide-binding protein</fullName>
    </submittedName>
</protein>
<evidence type="ECO:0000259" key="5">
    <source>
        <dbReference type="Pfam" id="PF03668"/>
    </source>
</evidence>
<evidence type="ECO:0000256" key="1">
    <source>
        <dbReference type="ARBA" id="ARBA00022741"/>
    </source>
</evidence>
<reference evidence="7 8" key="1">
    <citation type="submission" date="2019-07" db="EMBL/GenBank/DDBJ databases">
        <title>Whole genome shotgun sequence of Rhodospirillum oryzae NBRC 107573.</title>
        <authorList>
            <person name="Hosoyama A."/>
            <person name="Uohara A."/>
            <person name="Ohji S."/>
            <person name="Ichikawa N."/>
        </authorList>
    </citation>
    <scope>NUCLEOTIDE SEQUENCE [LARGE SCALE GENOMIC DNA]</scope>
    <source>
        <strain evidence="7 8">NBRC 107573</strain>
    </source>
</reference>
<evidence type="ECO:0000313" key="8">
    <source>
        <dbReference type="Proteomes" id="UP000321567"/>
    </source>
</evidence>
<dbReference type="InterPro" id="IPR053931">
    <property type="entry name" value="RapZ_C"/>
</dbReference>
<dbReference type="PANTHER" id="PTHR30448">
    <property type="entry name" value="RNASE ADAPTER PROTEIN RAPZ"/>
    <property type="match status" value="1"/>
</dbReference>
<accession>A0A512HAK3</accession>
<sequence length="295" mass="32650">MVLPQPSPPTVPPRRVVVVTGMSGAGRSSVLRALEDMGYETIDNLPLHLVDALITGAPRPTRPLALGIDSRTRGFDVATVLAALDRLEANPACDTRLVFVDCDDDVLVQRYTETRRRHPLAVDRPLPDGIALERRLIGPLQTRAFRRLDTTHTVPGRLKALLEGEFSLDPQADMAVFVTSFGFRHGLPREADLVFDVRFLDNPHYDPALRRLSGLDAAVGAHVEADPDWPAFFDHMTSLLGLLLPRYSREGKSYLTIAIGCTGGRHRSVYTVECLAAWLMKIGIRVHAGHRDLDR</sequence>
<dbReference type="PANTHER" id="PTHR30448:SF0">
    <property type="entry name" value="RNASE ADAPTER PROTEIN RAPZ"/>
    <property type="match status" value="1"/>
</dbReference>
<organism evidence="7 8">
    <name type="scientific">Pararhodospirillum oryzae</name>
    <dbReference type="NCBI Taxonomy" id="478448"/>
    <lineage>
        <taxon>Bacteria</taxon>
        <taxon>Pseudomonadati</taxon>
        <taxon>Pseudomonadota</taxon>
        <taxon>Alphaproteobacteria</taxon>
        <taxon>Rhodospirillales</taxon>
        <taxon>Rhodospirillaceae</taxon>
        <taxon>Pararhodospirillum</taxon>
    </lineage>
</organism>
<dbReference type="Pfam" id="PF22740">
    <property type="entry name" value="PapZ_C"/>
    <property type="match status" value="1"/>
</dbReference>
<evidence type="ECO:0000313" key="7">
    <source>
        <dbReference type="EMBL" id="GEO82420.1"/>
    </source>
</evidence>
<dbReference type="InterPro" id="IPR053930">
    <property type="entry name" value="RapZ-like_N"/>
</dbReference>
<keyword evidence="3 4" id="KW-0342">GTP-binding</keyword>
<evidence type="ECO:0000256" key="2">
    <source>
        <dbReference type="ARBA" id="ARBA00022840"/>
    </source>
</evidence>
<name>A0A512HAK3_9PROT</name>
<dbReference type="NCBIfam" id="NF003828">
    <property type="entry name" value="PRK05416.1"/>
    <property type="match status" value="1"/>
</dbReference>
<gene>
    <name evidence="7" type="ORF">ROR02_25510</name>
</gene>
<dbReference type="GO" id="GO:0005525">
    <property type="term" value="F:GTP binding"/>
    <property type="evidence" value="ECO:0007669"/>
    <property type="project" value="UniProtKB-UniRule"/>
</dbReference>
<dbReference type="GO" id="GO:0005524">
    <property type="term" value="F:ATP binding"/>
    <property type="evidence" value="ECO:0007669"/>
    <property type="project" value="UniProtKB-UniRule"/>
</dbReference>
<feature type="binding site" evidence="4">
    <location>
        <begin position="21"/>
        <end position="28"/>
    </location>
    <ligand>
        <name>ATP</name>
        <dbReference type="ChEBI" id="CHEBI:30616"/>
    </ligand>
</feature>
<evidence type="ECO:0000259" key="6">
    <source>
        <dbReference type="Pfam" id="PF22740"/>
    </source>
</evidence>
<comment type="caution">
    <text evidence="7">The sequence shown here is derived from an EMBL/GenBank/DDBJ whole genome shotgun (WGS) entry which is preliminary data.</text>
</comment>